<dbReference type="Proteomes" id="UP000789366">
    <property type="component" value="Unassembled WGS sequence"/>
</dbReference>
<accession>A0ACA9QKI3</accession>
<feature type="non-terminal residue" evidence="1">
    <location>
        <position position="1"/>
    </location>
</feature>
<dbReference type="EMBL" id="CAJVPW010045735">
    <property type="protein sequence ID" value="CAG8756408.1"/>
    <property type="molecule type" value="Genomic_DNA"/>
</dbReference>
<gene>
    <name evidence="1" type="ORF">SPELUC_LOCUS14833</name>
</gene>
<sequence length="219" mass="23298">GNCAENTAKNYDISREAQDMHASESYRRAAEAWKSGVFKAEVVPVTIKDRKKDRIVDEDEEYKNVKFDKIPELKPVFEPNSGTVTAANSSTINDGASALVLMTRVKAEELGVKPLARILFEPIDFPIAPSHSLPIALKKAGLEISDISLFEFNEAFSVVIRANEKILGLDPGKVNIAGGAVALGHPIGSSGSRIIVTLTHLLKSGQIGAASICNGGGGA</sequence>
<proteinExistence type="predicted"/>
<keyword evidence="2" id="KW-1185">Reference proteome</keyword>
<evidence type="ECO:0000313" key="1">
    <source>
        <dbReference type="EMBL" id="CAG8756408.1"/>
    </source>
</evidence>
<feature type="non-terminal residue" evidence="1">
    <location>
        <position position="219"/>
    </location>
</feature>
<name>A0ACA9QKI3_9GLOM</name>
<organism evidence="1 2">
    <name type="scientific">Cetraspora pellucida</name>
    <dbReference type="NCBI Taxonomy" id="1433469"/>
    <lineage>
        <taxon>Eukaryota</taxon>
        <taxon>Fungi</taxon>
        <taxon>Fungi incertae sedis</taxon>
        <taxon>Mucoromycota</taxon>
        <taxon>Glomeromycotina</taxon>
        <taxon>Glomeromycetes</taxon>
        <taxon>Diversisporales</taxon>
        <taxon>Gigasporaceae</taxon>
        <taxon>Cetraspora</taxon>
    </lineage>
</organism>
<protein>
    <submittedName>
        <fullName evidence="1">3161_t:CDS:1</fullName>
    </submittedName>
</protein>
<reference evidence="1" key="1">
    <citation type="submission" date="2021-06" db="EMBL/GenBank/DDBJ databases">
        <authorList>
            <person name="Kallberg Y."/>
            <person name="Tangrot J."/>
            <person name="Rosling A."/>
        </authorList>
    </citation>
    <scope>NUCLEOTIDE SEQUENCE</scope>
    <source>
        <strain evidence="1">28 12/20/2015</strain>
    </source>
</reference>
<comment type="caution">
    <text evidence="1">The sequence shown here is derived from an EMBL/GenBank/DDBJ whole genome shotgun (WGS) entry which is preliminary data.</text>
</comment>
<evidence type="ECO:0000313" key="2">
    <source>
        <dbReference type="Proteomes" id="UP000789366"/>
    </source>
</evidence>